<evidence type="ECO:0000313" key="5">
    <source>
        <dbReference type="Proteomes" id="UP000194000"/>
    </source>
</evidence>
<dbReference type="STRING" id="1260918.AWC06_18570"/>
<reference evidence="4 5" key="1">
    <citation type="submission" date="2016-01" db="EMBL/GenBank/DDBJ databases">
        <title>The new phylogeny of the genus Mycobacterium.</title>
        <authorList>
            <person name="Tarcisio F."/>
            <person name="Conor M."/>
            <person name="Antonella G."/>
            <person name="Elisabetta G."/>
            <person name="Giulia F.S."/>
            <person name="Sara T."/>
            <person name="Anna F."/>
            <person name="Clotilde B."/>
            <person name="Roberto B."/>
            <person name="Veronica D.S."/>
            <person name="Fabio R."/>
            <person name="Monica P."/>
            <person name="Olivier J."/>
            <person name="Enrico T."/>
            <person name="Nicola S."/>
        </authorList>
    </citation>
    <scope>NUCLEOTIDE SEQUENCE [LARGE SCALE GENOMIC DNA]</scope>
    <source>
        <strain evidence="4 5">DSM 45731</strain>
    </source>
</reference>
<feature type="DNA-binding region" description="H-T-H motif" evidence="2">
    <location>
        <begin position="31"/>
        <end position="50"/>
    </location>
</feature>
<evidence type="ECO:0000259" key="3">
    <source>
        <dbReference type="PROSITE" id="PS50977"/>
    </source>
</evidence>
<organism evidence="4 5">
    <name type="scientific">Mycobacterium fragae</name>
    <dbReference type="NCBI Taxonomy" id="1260918"/>
    <lineage>
        <taxon>Bacteria</taxon>
        <taxon>Bacillati</taxon>
        <taxon>Actinomycetota</taxon>
        <taxon>Actinomycetes</taxon>
        <taxon>Mycobacteriales</taxon>
        <taxon>Mycobacteriaceae</taxon>
        <taxon>Mycobacterium</taxon>
    </lineage>
</organism>
<dbReference type="PANTHER" id="PTHR30055:SF235">
    <property type="entry name" value="TRANSCRIPTIONAL REGULATORY PROTEIN"/>
    <property type="match status" value="1"/>
</dbReference>
<dbReference type="PRINTS" id="PR00455">
    <property type="entry name" value="HTHTETR"/>
</dbReference>
<dbReference type="Proteomes" id="UP000194000">
    <property type="component" value="Unassembled WGS sequence"/>
</dbReference>
<dbReference type="InterPro" id="IPR036271">
    <property type="entry name" value="Tet_transcr_reg_TetR-rel_C_sf"/>
</dbReference>
<dbReference type="SUPFAM" id="SSF46689">
    <property type="entry name" value="Homeodomain-like"/>
    <property type="match status" value="1"/>
</dbReference>
<dbReference type="SUPFAM" id="SSF48498">
    <property type="entry name" value="Tetracyclin repressor-like, C-terminal domain"/>
    <property type="match status" value="1"/>
</dbReference>
<name>A0A1X1UNK0_9MYCO</name>
<evidence type="ECO:0000256" key="1">
    <source>
        <dbReference type="ARBA" id="ARBA00023125"/>
    </source>
</evidence>
<dbReference type="OrthoDB" id="3210235at2"/>
<comment type="caution">
    <text evidence="4">The sequence shown here is derived from an EMBL/GenBank/DDBJ whole genome shotgun (WGS) entry which is preliminary data.</text>
</comment>
<accession>A0A1X1UNK0</accession>
<dbReference type="Gene3D" id="1.10.357.10">
    <property type="entry name" value="Tetracycline Repressor, domain 2"/>
    <property type="match status" value="1"/>
</dbReference>
<dbReference type="GO" id="GO:0000976">
    <property type="term" value="F:transcription cis-regulatory region binding"/>
    <property type="evidence" value="ECO:0007669"/>
    <property type="project" value="TreeGrafter"/>
</dbReference>
<dbReference type="Gene3D" id="1.10.10.60">
    <property type="entry name" value="Homeodomain-like"/>
    <property type="match status" value="1"/>
</dbReference>
<dbReference type="InterPro" id="IPR009057">
    <property type="entry name" value="Homeodomain-like_sf"/>
</dbReference>
<dbReference type="InterPro" id="IPR041678">
    <property type="entry name" value="TetR_C_16"/>
</dbReference>
<evidence type="ECO:0000313" key="4">
    <source>
        <dbReference type="EMBL" id="ORV58420.1"/>
    </source>
</evidence>
<protein>
    <recommendedName>
        <fullName evidence="3">HTH tetR-type domain-containing protein</fullName>
    </recommendedName>
</protein>
<dbReference type="RefSeq" id="WP_085198679.1">
    <property type="nucleotide sequence ID" value="NZ_JACKVI010000009.1"/>
</dbReference>
<evidence type="ECO:0000256" key="2">
    <source>
        <dbReference type="PROSITE-ProRule" id="PRU00335"/>
    </source>
</evidence>
<dbReference type="Pfam" id="PF17920">
    <property type="entry name" value="TetR_C_16"/>
    <property type="match status" value="1"/>
</dbReference>
<proteinExistence type="predicted"/>
<keyword evidence="5" id="KW-1185">Reference proteome</keyword>
<dbReference type="InterPro" id="IPR001647">
    <property type="entry name" value="HTH_TetR"/>
</dbReference>
<dbReference type="GO" id="GO:0003700">
    <property type="term" value="F:DNA-binding transcription factor activity"/>
    <property type="evidence" value="ECO:0007669"/>
    <property type="project" value="TreeGrafter"/>
</dbReference>
<dbReference type="InterPro" id="IPR050109">
    <property type="entry name" value="HTH-type_TetR-like_transc_reg"/>
</dbReference>
<feature type="domain" description="HTH tetR-type" evidence="3">
    <location>
        <begin position="8"/>
        <end position="68"/>
    </location>
</feature>
<sequence length="196" mass="21656">MAFTQRSEPTRTAILKAARQLLASRGYEATTIRAVAKEAGIDPSMVMRYYGSKEGLFAAAVDVNLHLPQPSELSKHRVGETLAHHLIARWEGELSDELIRLLLRSAGTNKGAAEQFRRIFEGQLLKFVRELTGDAPDARRRAAMVSTQVLGLAYCRYILELPAVVEIDAETLARTLTPVLQHYLTGDLDAAVTPDQ</sequence>
<dbReference type="EMBL" id="LQOW01000026">
    <property type="protein sequence ID" value="ORV58420.1"/>
    <property type="molecule type" value="Genomic_DNA"/>
</dbReference>
<dbReference type="AlphaFoldDB" id="A0A1X1UNK0"/>
<dbReference type="PROSITE" id="PS50977">
    <property type="entry name" value="HTH_TETR_2"/>
    <property type="match status" value="1"/>
</dbReference>
<dbReference type="Pfam" id="PF00440">
    <property type="entry name" value="TetR_N"/>
    <property type="match status" value="1"/>
</dbReference>
<keyword evidence="1 2" id="KW-0238">DNA-binding</keyword>
<dbReference type="PANTHER" id="PTHR30055">
    <property type="entry name" value="HTH-TYPE TRANSCRIPTIONAL REGULATOR RUTR"/>
    <property type="match status" value="1"/>
</dbReference>
<gene>
    <name evidence="4" type="ORF">AWC06_18570</name>
</gene>